<evidence type="ECO:0000313" key="2">
    <source>
        <dbReference type="Proteomes" id="UP000325797"/>
    </source>
</evidence>
<evidence type="ECO:0000313" key="1">
    <source>
        <dbReference type="EMBL" id="QEX23179.1"/>
    </source>
</evidence>
<reference evidence="1 2" key="1">
    <citation type="submission" date="2019-08" db="EMBL/GenBank/DDBJ databases">
        <title>Hyperibacter terrae gen. nov., sp. nov. and Hyperibacter viscosus sp. nov., two new members in the family Rhodospirillaceae isolated from the rhizosphere of Hypericum perforatum.</title>
        <authorList>
            <person name="Noviana Z."/>
        </authorList>
    </citation>
    <scope>NUCLEOTIDE SEQUENCE [LARGE SCALE GENOMIC DNA]</scope>
    <source>
        <strain evidence="1 2">R5959</strain>
    </source>
</reference>
<name>A0A5J6N066_9PROT</name>
<evidence type="ECO:0008006" key="3">
    <source>
        <dbReference type="Google" id="ProtNLM"/>
    </source>
</evidence>
<dbReference type="RefSeq" id="WP_151118596.1">
    <property type="nucleotide sequence ID" value="NZ_CP042582.1"/>
</dbReference>
<protein>
    <recommendedName>
        <fullName evidence="3">Autotransporter domain-containing protein</fullName>
    </recommendedName>
</protein>
<organism evidence="1 2">
    <name type="scientific">Hypericibacter adhaerens</name>
    <dbReference type="NCBI Taxonomy" id="2602016"/>
    <lineage>
        <taxon>Bacteria</taxon>
        <taxon>Pseudomonadati</taxon>
        <taxon>Pseudomonadota</taxon>
        <taxon>Alphaproteobacteria</taxon>
        <taxon>Rhodospirillales</taxon>
        <taxon>Dongiaceae</taxon>
        <taxon>Hypericibacter</taxon>
    </lineage>
</organism>
<dbReference type="KEGG" id="hadh:FRZ61_31140"/>
<dbReference type="OrthoDB" id="9821551at2"/>
<accession>A0A5J6N066</accession>
<gene>
    <name evidence="1" type="ORF">FRZ61_31140</name>
</gene>
<proteinExistence type="predicted"/>
<sequence length="263" mass="28210">MNLGSIPVSFAAIDGAAAAGLTVGLAGRQRFDLDPNLSVTLEAIGSRSRTVDDLTIGTGSAWSGATFSYHEGDLTLALQPNFMLGSAEAQLQRMTYGLTAWASQRLIPGVSARLSSSLTRQAEENDAVHRADGAAAEAALSFDLPAHCTMELGYRFAQNDAELGQFSSRSQGPRIATHWALTSTLRLGLSYAYDERTSFSLNQDALEQHDDALHRMDLEADWDIGGDRIRGLVLTANYHFENAAAAADGMERHVGTLNLAFGF</sequence>
<dbReference type="EMBL" id="CP042582">
    <property type="protein sequence ID" value="QEX23179.1"/>
    <property type="molecule type" value="Genomic_DNA"/>
</dbReference>
<dbReference type="AlphaFoldDB" id="A0A5J6N066"/>
<keyword evidence="2" id="KW-1185">Reference proteome</keyword>
<dbReference type="Proteomes" id="UP000325797">
    <property type="component" value="Chromosome"/>
</dbReference>